<gene>
    <name evidence="5 9" type="primary">rimM</name>
    <name evidence="8" type="ORF">CNO13_00785</name>
    <name evidence="9" type="ORF">EZU67_00785</name>
</gene>
<feature type="domain" description="RimM N-terminal" evidence="6">
    <location>
        <begin position="5"/>
        <end position="87"/>
    </location>
</feature>
<dbReference type="EMBL" id="CP024333">
    <property type="protein sequence ID" value="ATQ15746.1"/>
    <property type="molecule type" value="Genomic_DNA"/>
</dbReference>
<reference evidence="9" key="2">
    <citation type="submission" date="2022-12" db="EMBL/GenBank/DDBJ databases">
        <title>Whole genome sequencing of Borrelia miyamotoi strains isolated at the Russian territory.</title>
        <authorList>
            <person name="Kuleshov K.V."/>
            <person name="Platonov A.E."/>
            <person name="Goptar I.A."/>
            <person name="Shipulin G.A."/>
            <person name="Markelov M.L."/>
            <person name="Koetsveld J."/>
            <person name="Kolyasnikova N.M."/>
            <person name="Sarksyan D.S."/>
            <person name="Toporkova M.G."/>
            <person name="Hovius J.W."/>
        </authorList>
    </citation>
    <scope>NUCLEOTIDE SEQUENCE</scope>
    <source>
        <strain evidence="10">Yekat-1</strain>
        <strain evidence="9">Yekat-76</strain>
    </source>
</reference>
<dbReference type="GO" id="GO:0005840">
    <property type="term" value="C:ribosome"/>
    <property type="evidence" value="ECO:0007669"/>
    <property type="project" value="InterPro"/>
</dbReference>
<evidence type="ECO:0000256" key="2">
    <source>
        <dbReference type="ARBA" id="ARBA00022517"/>
    </source>
</evidence>
<comment type="subcellular location">
    <subcellularLocation>
        <location evidence="5">Cytoplasm</location>
    </subcellularLocation>
</comment>
<keyword evidence="10" id="KW-1185">Reference proteome</keyword>
<dbReference type="Proteomes" id="UP000230633">
    <property type="component" value="Chromosome"/>
</dbReference>
<evidence type="ECO:0000256" key="5">
    <source>
        <dbReference type="HAMAP-Rule" id="MF_00014"/>
    </source>
</evidence>
<comment type="subunit">
    <text evidence="5">Binds ribosomal protein uS19.</text>
</comment>
<dbReference type="RefSeq" id="WP_025443518.1">
    <property type="nucleotide sequence ID" value="NZ_AP024371.1"/>
</dbReference>
<dbReference type="NCBIfam" id="TIGR02273">
    <property type="entry name" value="16S_RimM"/>
    <property type="match status" value="1"/>
</dbReference>
<dbReference type="PANTHER" id="PTHR33692:SF1">
    <property type="entry name" value="RIBOSOME MATURATION FACTOR RIMM"/>
    <property type="match status" value="1"/>
</dbReference>
<dbReference type="InterPro" id="IPR009000">
    <property type="entry name" value="Transl_B-barrel_sf"/>
</dbReference>
<dbReference type="SUPFAM" id="SSF50346">
    <property type="entry name" value="PRC-barrel domain"/>
    <property type="match status" value="1"/>
</dbReference>
<dbReference type="InterPro" id="IPR002676">
    <property type="entry name" value="RimM_N"/>
</dbReference>
<keyword evidence="1 5" id="KW-0963">Cytoplasm</keyword>
<dbReference type="GeneID" id="75118402"/>
<dbReference type="GO" id="GO:0042274">
    <property type="term" value="P:ribosomal small subunit biogenesis"/>
    <property type="evidence" value="ECO:0007669"/>
    <property type="project" value="UniProtKB-UniRule"/>
</dbReference>
<reference evidence="11" key="1">
    <citation type="submission" date="2019-03" db="EMBL/GenBank/DDBJ databases">
        <title>Whole genome sequencing of Borrelia miyamotoi strains isolated at the Russian territory.</title>
        <authorList>
            <person name="Kuleshov K.V."/>
            <person name="Platonov A.E."/>
            <person name="Goptar I.A."/>
            <person name="Shipulin G.A."/>
            <person name="Markelov M.L."/>
            <person name="Koetsveld J."/>
            <person name="Kolyasnikova N.M."/>
            <person name="Sarksyan D.S."/>
            <person name="Toporkova M.G."/>
            <person name="Hovius J.W."/>
        </authorList>
    </citation>
    <scope>NUCLEOTIDE SEQUENCE [LARGE SCALE GENOMIC DNA]</scope>
    <source>
        <strain evidence="8">Yekat-1</strain>
        <strain evidence="11">Yekat-76</strain>
    </source>
</reference>
<evidence type="ECO:0000256" key="1">
    <source>
        <dbReference type="ARBA" id="ARBA00022490"/>
    </source>
</evidence>
<dbReference type="InterPro" id="IPR036976">
    <property type="entry name" value="RimM_N_sf"/>
</dbReference>
<feature type="domain" description="Ribosome maturation factor RimM PRC barrel" evidence="7">
    <location>
        <begin position="101"/>
        <end position="160"/>
    </location>
</feature>
<dbReference type="NCBIfam" id="NF011188">
    <property type="entry name" value="PRK14594.1"/>
    <property type="match status" value="1"/>
</dbReference>
<organism evidence="9 11">
    <name type="scientific">Borrelia miyamotoi</name>
    <dbReference type="NCBI Taxonomy" id="47466"/>
    <lineage>
        <taxon>Bacteria</taxon>
        <taxon>Pseudomonadati</taxon>
        <taxon>Spirochaetota</taxon>
        <taxon>Spirochaetia</taxon>
        <taxon>Spirochaetales</taxon>
        <taxon>Borreliaceae</taxon>
        <taxon>Borrelia</taxon>
    </lineage>
</organism>
<dbReference type="Pfam" id="PF24986">
    <property type="entry name" value="PRC_RimM"/>
    <property type="match status" value="1"/>
</dbReference>
<dbReference type="PANTHER" id="PTHR33692">
    <property type="entry name" value="RIBOSOME MATURATION FACTOR RIMM"/>
    <property type="match status" value="1"/>
</dbReference>
<dbReference type="InterPro" id="IPR056792">
    <property type="entry name" value="PRC_RimM"/>
</dbReference>
<dbReference type="HAMAP" id="MF_00014">
    <property type="entry name" value="Ribosome_mat_RimM"/>
    <property type="match status" value="1"/>
</dbReference>
<dbReference type="InterPro" id="IPR011961">
    <property type="entry name" value="RimM"/>
</dbReference>
<protein>
    <recommendedName>
        <fullName evidence="5">Ribosome maturation factor RimM</fullName>
    </recommendedName>
</protein>
<dbReference type="GO" id="GO:0043022">
    <property type="term" value="F:ribosome binding"/>
    <property type="evidence" value="ECO:0007669"/>
    <property type="project" value="InterPro"/>
</dbReference>
<evidence type="ECO:0000256" key="4">
    <source>
        <dbReference type="ARBA" id="ARBA00023186"/>
    </source>
</evidence>
<dbReference type="EMBL" id="CP036557">
    <property type="protein sequence ID" value="QBK61732.1"/>
    <property type="molecule type" value="Genomic_DNA"/>
</dbReference>
<proteinExistence type="inferred from homology"/>
<comment type="similarity">
    <text evidence="5">Belongs to the RimM family.</text>
</comment>
<dbReference type="Pfam" id="PF01782">
    <property type="entry name" value="RimM"/>
    <property type="match status" value="1"/>
</dbReference>
<evidence type="ECO:0000259" key="7">
    <source>
        <dbReference type="Pfam" id="PF24986"/>
    </source>
</evidence>
<comment type="function">
    <text evidence="5">An accessory protein needed during the final step in the assembly of 30S ribosomal subunit, possibly for assembly of the head region. Essential for efficient processing of 16S rRNA. May be needed both before and after RbfA during the maturation of 16S rRNA. It has affinity for free ribosomal 30S subunits but not for 70S ribosomes.</text>
</comment>
<keyword evidence="4 5" id="KW-0143">Chaperone</keyword>
<comment type="domain">
    <text evidence="5">The PRC barrel domain binds ribosomal protein uS19.</text>
</comment>
<evidence type="ECO:0000313" key="10">
    <source>
        <dbReference type="Proteomes" id="UP000230633"/>
    </source>
</evidence>
<keyword evidence="3 5" id="KW-0698">rRNA processing</keyword>
<dbReference type="GO" id="GO:0005737">
    <property type="term" value="C:cytoplasm"/>
    <property type="evidence" value="ECO:0007669"/>
    <property type="project" value="UniProtKB-SubCell"/>
</dbReference>
<dbReference type="Gene3D" id="2.40.30.60">
    <property type="entry name" value="RimM"/>
    <property type="match status" value="1"/>
</dbReference>
<accession>A0AAP8YTT9</accession>
<dbReference type="Proteomes" id="UP000291995">
    <property type="component" value="Chromosome"/>
</dbReference>
<name>A0AAP8YTT9_9SPIR</name>
<dbReference type="SUPFAM" id="SSF50447">
    <property type="entry name" value="Translation proteins"/>
    <property type="match status" value="1"/>
</dbReference>
<dbReference type="Gene3D" id="2.30.30.240">
    <property type="entry name" value="PRC-barrel domain"/>
    <property type="match status" value="1"/>
</dbReference>
<dbReference type="InterPro" id="IPR011033">
    <property type="entry name" value="PRC_barrel-like_sf"/>
</dbReference>
<evidence type="ECO:0000256" key="3">
    <source>
        <dbReference type="ARBA" id="ARBA00022552"/>
    </source>
</evidence>
<evidence type="ECO:0000313" key="9">
    <source>
        <dbReference type="EMBL" id="QBK61732.1"/>
    </source>
</evidence>
<dbReference type="AlphaFoldDB" id="A0AAP8YTT9"/>
<dbReference type="GO" id="GO:0006364">
    <property type="term" value="P:rRNA processing"/>
    <property type="evidence" value="ECO:0007669"/>
    <property type="project" value="UniProtKB-UniRule"/>
</dbReference>
<keyword evidence="2 5" id="KW-0690">Ribosome biogenesis</keyword>
<sequence length="166" mass="18512">MFVKGIILSSYGVNGYAKIKSISNGLNDFFDLKGNKLVLKKECCSSVEVKVENISLVNNSLLLKFEGFNTPEAIKDLIGFELWVDDEFASKLEEGEYYFGKLIGYELVNSGKKLGVIVSFLECGESILLEVKVGSKLFFIPFLDVYLGDIDSSLKTIELKVLELLE</sequence>
<evidence type="ECO:0000259" key="6">
    <source>
        <dbReference type="Pfam" id="PF01782"/>
    </source>
</evidence>
<evidence type="ECO:0000313" key="11">
    <source>
        <dbReference type="Proteomes" id="UP000291995"/>
    </source>
</evidence>
<evidence type="ECO:0000313" key="8">
    <source>
        <dbReference type="EMBL" id="ATQ15746.1"/>
    </source>
</evidence>